<dbReference type="InterPro" id="IPR018473">
    <property type="entry name" value="Hermes_transposase_DNA-db"/>
</dbReference>
<reference evidence="2" key="1">
    <citation type="submission" date="2021-02" db="EMBL/GenBank/DDBJ databases">
        <authorList>
            <person name="Nowell W R."/>
        </authorList>
    </citation>
    <scope>NUCLEOTIDE SEQUENCE</scope>
</reference>
<sequence length="100" mass="11076">MSNHIKACKKKNQSDTNQENLDVYVSSKKFTSRRIPAQVKKLITDACVEFASLDNRPFKTVDGDGFVNLMEKVFVAGQQLSGLSGVQMVDLLPNPTTVSR</sequence>
<evidence type="ECO:0000313" key="3">
    <source>
        <dbReference type="Proteomes" id="UP000663860"/>
    </source>
</evidence>
<organism evidence="2 3">
    <name type="scientific">Adineta steineri</name>
    <dbReference type="NCBI Taxonomy" id="433720"/>
    <lineage>
        <taxon>Eukaryota</taxon>
        <taxon>Metazoa</taxon>
        <taxon>Spiralia</taxon>
        <taxon>Gnathifera</taxon>
        <taxon>Rotifera</taxon>
        <taxon>Eurotatoria</taxon>
        <taxon>Bdelloidea</taxon>
        <taxon>Adinetida</taxon>
        <taxon>Adinetidae</taxon>
        <taxon>Adineta</taxon>
    </lineage>
</organism>
<accession>A0A815L2G1</accession>
<gene>
    <name evidence="2" type="ORF">IZO911_LOCUS39540</name>
</gene>
<dbReference type="SUPFAM" id="SSF140996">
    <property type="entry name" value="Hermes dimerisation domain"/>
    <property type="match status" value="1"/>
</dbReference>
<comment type="caution">
    <text evidence="2">The sequence shown here is derived from an EMBL/GenBank/DDBJ whole genome shotgun (WGS) entry which is preliminary data.</text>
</comment>
<dbReference type="Pfam" id="PF10683">
    <property type="entry name" value="DBD_Tnp_Hermes"/>
    <property type="match status" value="1"/>
</dbReference>
<dbReference type="Proteomes" id="UP000663860">
    <property type="component" value="Unassembled WGS sequence"/>
</dbReference>
<dbReference type="Gene3D" id="1.10.10.1070">
    <property type="entry name" value="Zinc finger, BED domain-containing"/>
    <property type="match status" value="1"/>
</dbReference>
<feature type="domain" description="Hermes trasposase DNA-binding" evidence="1">
    <location>
        <begin position="37"/>
        <end position="97"/>
    </location>
</feature>
<name>A0A815L2G1_9BILA</name>
<dbReference type="AlphaFoldDB" id="A0A815L2G1"/>
<evidence type="ECO:0000259" key="1">
    <source>
        <dbReference type="Pfam" id="PF10683"/>
    </source>
</evidence>
<evidence type="ECO:0000313" key="2">
    <source>
        <dbReference type="EMBL" id="CAF1401854.1"/>
    </source>
</evidence>
<proteinExistence type="predicted"/>
<protein>
    <recommendedName>
        <fullName evidence="1">Hermes trasposase DNA-binding domain-containing protein</fullName>
    </recommendedName>
</protein>
<dbReference type="EMBL" id="CAJNOE010001217">
    <property type="protein sequence ID" value="CAF1401854.1"/>
    <property type="molecule type" value="Genomic_DNA"/>
</dbReference>